<sequence length="124" mass="14482">MKRSFSSLYNQDGFYYPWVLAFCSLFLMLFSAALHVHQQHMELNQSLKTSYQLQQYYQSAHTSWSPVIKSRENFPLTIRRSFEEGTSAVTCQKVMSTAVCDYTVEYKGLSKSHRLTYELSVQEP</sequence>
<protein>
    <submittedName>
        <fullName evidence="2">Uncharacterized protein</fullName>
    </submittedName>
</protein>
<gene>
    <name evidence="2" type="ORF">SAMN04490247_0181</name>
</gene>
<dbReference type="AlphaFoldDB" id="A0A1G8PSY4"/>
<keyword evidence="1" id="KW-1133">Transmembrane helix</keyword>
<feature type="transmembrane region" description="Helical" evidence="1">
    <location>
        <begin position="15"/>
        <end position="36"/>
    </location>
</feature>
<accession>A0A1G8PSY4</accession>
<dbReference type="RefSeq" id="WP_093190912.1">
    <property type="nucleotide sequence ID" value="NZ_FNEV01000001.1"/>
</dbReference>
<evidence type="ECO:0000313" key="2">
    <source>
        <dbReference type="EMBL" id="SDI95597.1"/>
    </source>
</evidence>
<organism evidence="2 3">
    <name type="scientific">Salimicrobium halophilum</name>
    <dbReference type="NCBI Taxonomy" id="86666"/>
    <lineage>
        <taxon>Bacteria</taxon>
        <taxon>Bacillati</taxon>
        <taxon>Bacillota</taxon>
        <taxon>Bacilli</taxon>
        <taxon>Bacillales</taxon>
        <taxon>Bacillaceae</taxon>
        <taxon>Salimicrobium</taxon>
    </lineage>
</organism>
<evidence type="ECO:0000313" key="3">
    <source>
        <dbReference type="Proteomes" id="UP000199225"/>
    </source>
</evidence>
<proteinExistence type="predicted"/>
<dbReference type="EMBL" id="FNEV01000001">
    <property type="protein sequence ID" value="SDI95597.1"/>
    <property type="molecule type" value="Genomic_DNA"/>
</dbReference>
<dbReference type="OrthoDB" id="9952570at2"/>
<evidence type="ECO:0000256" key="1">
    <source>
        <dbReference type="SAM" id="Phobius"/>
    </source>
</evidence>
<keyword evidence="1" id="KW-0812">Transmembrane</keyword>
<reference evidence="3" key="1">
    <citation type="submission" date="2016-10" db="EMBL/GenBank/DDBJ databases">
        <authorList>
            <person name="Varghese N."/>
            <person name="Submissions S."/>
        </authorList>
    </citation>
    <scope>NUCLEOTIDE SEQUENCE [LARGE SCALE GENOMIC DNA]</scope>
    <source>
        <strain evidence="3">DSM 4771</strain>
    </source>
</reference>
<name>A0A1G8PSY4_9BACI</name>
<dbReference type="STRING" id="86666.SAMN04490247_0181"/>
<keyword evidence="1" id="KW-0472">Membrane</keyword>
<keyword evidence="3" id="KW-1185">Reference proteome</keyword>
<dbReference type="Proteomes" id="UP000199225">
    <property type="component" value="Unassembled WGS sequence"/>
</dbReference>